<dbReference type="PATRIC" id="fig|1261658.3.peg.411"/>
<protein>
    <recommendedName>
        <fullName evidence="8">UPF0283 membrane protein F480_02035</fullName>
    </recommendedName>
</protein>
<keyword evidence="5 8" id="KW-0812">Transmembrane</keyword>
<sequence length="344" mass="38811">MEKRIFEEQPLDTAQPFQAKKEFEQDVVVLDEPQEMEAELIVENSSRPPHFWLRIFLGCLALLGVAVVAQSIQWLIDTWQAKQWIYFAFAIGFLGISLAGVGALINEWRKLVKLRKHHYQQQQSEQLLLDNQASGENAVKFCKDILANMQNQQAMLGAQRWQAQLDEAYNSQEVLYLFGENVLTPIDRQVKQLISKHAAENAVIVAISPLAIADVLMVAWRNIALVNKITRAYGMELGYFSRLKLFKLVLTNMVFAGTTEIATELGSEFFAQNLTAKLSMRAAQGIGVGLLTARLGIKAMEFCRPIVFKNGERPRLSMVRQELLSVVKNVIFTKSAEKSGEKAH</sequence>
<organism evidence="9 10">
    <name type="scientific">Bibersteinia trehalosi Y31</name>
    <dbReference type="NCBI Taxonomy" id="1261658"/>
    <lineage>
        <taxon>Bacteria</taxon>
        <taxon>Pseudomonadati</taxon>
        <taxon>Pseudomonadota</taxon>
        <taxon>Gammaproteobacteria</taxon>
        <taxon>Pasteurellales</taxon>
        <taxon>Pasteurellaceae</taxon>
        <taxon>Bibersteinia</taxon>
    </lineage>
</organism>
<proteinExistence type="inferred from homology"/>
<comment type="similarity">
    <text evidence="2 8">Belongs to the UPF0283 family.</text>
</comment>
<dbReference type="InterPro" id="IPR021147">
    <property type="entry name" value="DUF697"/>
</dbReference>
<dbReference type="RefSeq" id="WP_064318059.1">
    <property type="nucleotide sequence ID" value="NZ_JACI01000001.1"/>
</dbReference>
<evidence type="ECO:0000313" key="10">
    <source>
        <dbReference type="Proteomes" id="UP000078358"/>
    </source>
</evidence>
<feature type="transmembrane region" description="Helical" evidence="8">
    <location>
        <begin position="198"/>
        <end position="220"/>
    </location>
</feature>
<name>A0A179CZK1_BIBTR</name>
<dbReference type="Proteomes" id="UP000078358">
    <property type="component" value="Unassembled WGS sequence"/>
</dbReference>
<dbReference type="InterPro" id="IPR006507">
    <property type="entry name" value="UPF0283"/>
</dbReference>
<dbReference type="EMBL" id="JACI01000001">
    <property type="protein sequence ID" value="OAQ15343.1"/>
    <property type="molecule type" value="Genomic_DNA"/>
</dbReference>
<dbReference type="PANTHER" id="PTHR39342">
    <property type="entry name" value="UPF0283 MEMBRANE PROTEIN YCJF"/>
    <property type="match status" value="1"/>
</dbReference>
<evidence type="ECO:0000256" key="1">
    <source>
        <dbReference type="ARBA" id="ARBA00004429"/>
    </source>
</evidence>
<comment type="caution">
    <text evidence="9">The sequence shown here is derived from an EMBL/GenBank/DDBJ whole genome shotgun (WGS) entry which is preliminary data.</text>
</comment>
<keyword evidence="4" id="KW-0997">Cell inner membrane</keyword>
<reference evidence="9 10" key="1">
    <citation type="submission" date="2014-01" db="EMBL/GenBank/DDBJ databases">
        <authorList>
            <person name="Zuccon D."/>
        </authorList>
    </citation>
    <scope>NUCLEOTIDE SEQUENCE [LARGE SCALE GENOMIC DNA]</scope>
    <source>
        <strain evidence="9 10">Y31</strain>
    </source>
</reference>
<evidence type="ECO:0000256" key="7">
    <source>
        <dbReference type="ARBA" id="ARBA00023136"/>
    </source>
</evidence>
<dbReference type="NCBIfam" id="TIGR01620">
    <property type="entry name" value="hyp_HI0043"/>
    <property type="match status" value="1"/>
</dbReference>
<gene>
    <name evidence="9" type="ORF">F480_02035</name>
</gene>
<evidence type="ECO:0000256" key="2">
    <source>
        <dbReference type="ARBA" id="ARBA00008255"/>
    </source>
</evidence>
<comment type="subcellular location">
    <subcellularLocation>
        <location evidence="1">Cell inner membrane</location>
        <topology evidence="1">Multi-pass membrane protein</topology>
    </subcellularLocation>
    <subcellularLocation>
        <location evidence="8">Cell membrane</location>
        <topology evidence="8">Multi-pass membrane protein</topology>
    </subcellularLocation>
</comment>
<feature type="transmembrane region" description="Helical" evidence="8">
    <location>
        <begin position="51"/>
        <end position="72"/>
    </location>
</feature>
<keyword evidence="6 8" id="KW-1133">Transmembrane helix</keyword>
<evidence type="ECO:0000256" key="3">
    <source>
        <dbReference type="ARBA" id="ARBA00022475"/>
    </source>
</evidence>
<dbReference type="GO" id="GO:0005886">
    <property type="term" value="C:plasma membrane"/>
    <property type="evidence" value="ECO:0007669"/>
    <property type="project" value="UniProtKB-SubCell"/>
</dbReference>
<evidence type="ECO:0000313" key="9">
    <source>
        <dbReference type="EMBL" id="OAQ15343.1"/>
    </source>
</evidence>
<dbReference type="PANTHER" id="PTHR39342:SF1">
    <property type="entry name" value="UPF0283 MEMBRANE PROTEIN YCJF"/>
    <property type="match status" value="1"/>
</dbReference>
<keyword evidence="3 8" id="KW-1003">Cell membrane</keyword>
<feature type="transmembrane region" description="Helical" evidence="8">
    <location>
        <begin position="84"/>
        <end position="105"/>
    </location>
</feature>
<evidence type="ECO:0000256" key="6">
    <source>
        <dbReference type="ARBA" id="ARBA00022989"/>
    </source>
</evidence>
<dbReference type="Pfam" id="PF05128">
    <property type="entry name" value="DUF697"/>
    <property type="match status" value="1"/>
</dbReference>
<keyword evidence="7 8" id="KW-0472">Membrane</keyword>
<evidence type="ECO:0000256" key="4">
    <source>
        <dbReference type="ARBA" id="ARBA00022519"/>
    </source>
</evidence>
<dbReference type="AlphaFoldDB" id="A0A179CZK1"/>
<evidence type="ECO:0000256" key="5">
    <source>
        <dbReference type="ARBA" id="ARBA00022692"/>
    </source>
</evidence>
<accession>A0A179CZK1</accession>
<evidence type="ECO:0000256" key="8">
    <source>
        <dbReference type="HAMAP-Rule" id="MF_01085"/>
    </source>
</evidence>
<dbReference type="HAMAP" id="MF_01085">
    <property type="entry name" value="UPF0283"/>
    <property type="match status" value="1"/>
</dbReference>